<accession>A0A249PLI5</accession>
<organism evidence="1 2">
    <name type="scientific">Sinorhizobium sojae CCBAU 05684</name>
    <dbReference type="NCBI Taxonomy" id="716928"/>
    <lineage>
        <taxon>Bacteria</taxon>
        <taxon>Pseudomonadati</taxon>
        <taxon>Pseudomonadota</taxon>
        <taxon>Alphaproteobacteria</taxon>
        <taxon>Hyphomicrobiales</taxon>
        <taxon>Rhizobiaceae</taxon>
        <taxon>Sinorhizobium/Ensifer group</taxon>
        <taxon>Sinorhizobium</taxon>
    </lineage>
</organism>
<sequence length="54" mass="5880">MIVFRDHLNCMVVDNVDAETRKRALVLSMAKGSSNIGRAQGVAICKPALPQPEQ</sequence>
<keyword evidence="1" id="KW-0614">Plasmid</keyword>
<protein>
    <submittedName>
        <fullName evidence="1">Uncharacterized protein</fullName>
    </submittedName>
</protein>
<dbReference type="EMBL" id="CP023068">
    <property type="protein sequence ID" value="ASY66544.1"/>
    <property type="molecule type" value="Genomic_DNA"/>
</dbReference>
<dbReference type="Proteomes" id="UP000217211">
    <property type="component" value="Plasmid pSJ05684b"/>
</dbReference>
<geneLocation type="plasmid" evidence="2">
    <name>psj05684b</name>
</geneLocation>
<proteinExistence type="predicted"/>
<evidence type="ECO:0000313" key="2">
    <source>
        <dbReference type="Proteomes" id="UP000217211"/>
    </source>
</evidence>
<keyword evidence="2" id="KW-1185">Reference proteome</keyword>
<evidence type="ECO:0000313" key="1">
    <source>
        <dbReference type="EMBL" id="ASY66544.1"/>
    </source>
</evidence>
<dbReference type="KEGG" id="esj:SJ05684_b55620"/>
<reference evidence="1 2" key="1">
    <citation type="submission" date="2017-08" db="EMBL/GenBank/DDBJ databases">
        <title>Multipartite genome sequences of Sinorhizobium species nodulating soybeans.</title>
        <authorList>
            <person name="Tian C.F."/>
        </authorList>
    </citation>
    <scope>NUCLEOTIDE SEQUENCE [LARGE SCALE GENOMIC DNA]</scope>
    <source>
        <strain evidence="1 2">CCBAU 05684</strain>
        <plasmid evidence="2">psj05684b</plasmid>
    </source>
</reference>
<name>A0A249PLI5_9HYPH</name>
<dbReference type="AlphaFoldDB" id="A0A249PLI5"/>
<gene>
    <name evidence="1" type="ORF">SJ05684_b55620</name>
</gene>